<dbReference type="STRING" id="1798228.SAMN05216574_104222"/>
<dbReference type="InterPro" id="IPR018193">
    <property type="entry name" value="Glyc_kinase_flavodox-like_fold"/>
</dbReference>
<dbReference type="SUPFAM" id="SSF110738">
    <property type="entry name" value="Glycerate kinase I"/>
    <property type="match status" value="1"/>
</dbReference>
<proteinExistence type="inferred from homology"/>
<dbReference type="AlphaFoldDB" id="A0A1I2BPK5"/>
<dbReference type="RefSeq" id="WP_254790619.1">
    <property type="nucleotide sequence ID" value="NZ_FOND01000004.1"/>
</dbReference>
<gene>
    <name evidence="6" type="ORF">SAMN05216574_104222</name>
</gene>
<evidence type="ECO:0000256" key="1">
    <source>
        <dbReference type="ARBA" id="ARBA00006284"/>
    </source>
</evidence>
<comment type="similarity">
    <text evidence="1 4">Belongs to the glycerate kinase type-1 family.</text>
</comment>
<dbReference type="InterPro" id="IPR018197">
    <property type="entry name" value="Glycerate_kinase_RE-like"/>
</dbReference>
<dbReference type="Gene3D" id="3.40.50.10350">
    <property type="entry name" value="Glycerate kinase, domain 1"/>
    <property type="match status" value="1"/>
</dbReference>
<organism evidence="6 7">
    <name type="scientific">Blastococcus tunisiensis</name>
    <dbReference type="NCBI Taxonomy" id="1798228"/>
    <lineage>
        <taxon>Bacteria</taxon>
        <taxon>Bacillati</taxon>
        <taxon>Actinomycetota</taxon>
        <taxon>Actinomycetes</taxon>
        <taxon>Geodermatophilales</taxon>
        <taxon>Geodermatophilaceae</taxon>
        <taxon>Blastococcus</taxon>
    </lineage>
</organism>
<evidence type="ECO:0000256" key="2">
    <source>
        <dbReference type="ARBA" id="ARBA00022679"/>
    </source>
</evidence>
<dbReference type="PANTHER" id="PTHR21599:SF0">
    <property type="entry name" value="GLYCERATE KINASE"/>
    <property type="match status" value="1"/>
</dbReference>
<dbReference type="Pfam" id="PF02595">
    <property type="entry name" value="Gly_kinase"/>
    <property type="match status" value="1"/>
</dbReference>
<reference evidence="7" key="1">
    <citation type="submission" date="2016-10" db="EMBL/GenBank/DDBJ databases">
        <authorList>
            <person name="Varghese N."/>
            <person name="Submissions S."/>
        </authorList>
    </citation>
    <scope>NUCLEOTIDE SEQUENCE [LARGE SCALE GENOMIC DNA]</scope>
    <source>
        <strain evidence="7">DSM 46838</strain>
    </source>
</reference>
<keyword evidence="2 4" id="KW-0808">Transferase</keyword>
<dbReference type="NCBIfam" id="TIGR00045">
    <property type="entry name" value="glycerate kinase"/>
    <property type="match status" value="1"/>
</dbReference>
<feature type="region of interest" description="Disordered" evidence="5">
    <location>
        <begin position="384"/>
        <end position="405"/>
    </location>
</feature>
<dbReference type="InterPro" id="IPR036129">
    <property type="entry name" value="Glycerate_kinase_sf"/>
</dbReference>
<evidence type="ECO:0000313" key="6">
    <source>
        <dbReference type="EMBL" id="SFE57788.1"/>
    </source>
</evidence>
<keyword evidence="7" id="KW-1185">Reference proteome</keyword>
<dbReference type="Gene3D" id="3.90.1510.10">
    <property type="entry name" value="Glycerate kinase, domain 2"/>
    <property type="match status" value="1"/>
</dbReference>
<dbReference type="GO" id="GO:0031388">
    <property type="term" value="P:organic acid phosphorylation"/>
    <property type="evidence" value="ECO:0007669"/>
    <property type="project" value="UniProtKB-UniRule"/>
</dbReference>
<dbReference type="Proteomes" id="UP000198589">
    <property type="component" value="Unassembled WGS sequence"/>
</dbReference>
<dbReference type="InterPro" id="IPR004381">
    <property type="entry name" value="Glycerate_kinase"/>
</dbReference>
<dbReference type="PANTHER" id="PTHR21599">
    <property type="entry name" value="GLYCERATE KINASE"/>
    <property type="match status" value="1"/>
</dbReference>
<evidence type="ECO:0000256" key="4">
    <source>
        <dbReference type="PIRNR" id="PIRNR006078"/>
    </source>
</evidence>
<protein>
    <submittedName>
        <fullName evidence="6">Glycerate kinase</fullName>
    </submittedName>
</protein>
<feature type="compositionally biased region" description="Pro residues" evidence="5">
    <location>
        <begin position="395"/>
        <end position="405"/>
    </location>
</feature>
<accession>A0A1I2BPK5</accession>
<dbReference type="GO" id="GO:0008887">
    <property type="term" value="F:glycerate kinase activity"/>
    <property type="evidence" value="ECO:0007669"/>
    <property type="project" value="UniProtKB-UniRule"/>
</dbReference>
<dbReference type="PIRSF" id="PIRSF006078">
    <property type="entry name" value="GlxK"/>
    <property type="match status" value="1"/>
</dbReference>
<evidence type="ECO:0000256" key="3">
    <source>
        <dbReference type="ARBA" id="ARBA00022777"/>
    </source>
</evidence>
<name>A0A1I2BPK5_9ACTN</name>
<evidence type="ECO:0000313" key="7">
    <source>
        <dbReference type="Proteomes" id="UP000198589"/>
    </source>
</evidence>
<evidence type="ECO:0000256" key="5">
    <source>
        <dbReference type="SAM" id="MobiDB-lite"/>
    </source>
</evidence>
<dbReference type="EMBL" id="FOND01000004">
    <property type="protein sequence ID" value="SFE57788.1"/>
    <property type="molecule type" value="Genomic_DNA"/>
</dbReference>
<keyword evidence="3 4" id="KW-0418">Kinase</keyword>
<sequence>MSAAAPLGRVAPRILVAPDKFKGSLTAAQAAAALGRGLRRRLPDASVVEHPIADGGEGSVDMVLGHGFRPVVCQVRGPLGDPVRATYALDGETAFVEMAAAAGLGLLPGGTPDDSTARTASTYGVGELIRDALDRGARRIVLAVGGSATTDGGAGLAAALGAGLRTASGPLPAEGGAGLLDVERLDLAGLDARLAEATVVVACDVDNPLTGPSGAAAVYGPQKGAGTETVALLDRALERWADVVAAATGRDLRDLPGAGAAGGLGFGAAALLGAEVRPGIDTLLELTGFERSLAGADLVVVGEGSLDEQSLHGKGPVGVAAAAARAGARVVAVAGRSTVAADRLHAVGIERVHTLAELEPDAGRSMRHAADLLETTADRIAAEWLSTPSESAPPESAPPERTPTR</sequence>